<dbReference type="AlphaFoldDB" id="X1E209"/>
<gene>
    <name evidence="1" type="ORF">S01H4_45896</name>
</gene>
<evidence type="ECO:0000313" key="1">
    <source>
        <dbReference type="EMBL" id="GAH02698.1"/>
    </source>
</evidence>
<sequence length="61" mass="7462">MDEKDRLKWIYSSKDNRELCERYNQWAKDYESELEEDYGWLAPQIATVFVTKYVPKEARIL</sequence>
<protein>
    <submittedName>
        <fullName evidence="1">Uncharacterized protein</fullName>
    </submittedName>
</protein>
<name>X1E209_9ZZZZ</name>
<organism evidence="1">
    <name type="scientific">marine sediment metagenome</name>
    <dbReference type="NCBI Taxonomy" id="412755"/>
    <lineage>
        <taxon>unclassified sequences</taxon>
        <taxon>metagenomes</taxon>
        <taxon>ecological metagenomes</taxon>
    </lineage>
</organism>
<proteinExistence type="predicted"/>
<reference evidence="1" key="1">
    <citation type="journal article" date="2014" name="Front. Microbiol.">
        <title>High frequency of phylogenetically diverse reductive dehalogenase-homologous genes in deep subseafloor sedimentary metagenomes.</title>
        <authorList>
            <person name="Kawai M."/>
            <person name="Futagami T."/>
            <person name="Toyoda A."/>
            <person name="Takaki Y."/>
            <person name="Nishi S."/>
            <person name="Hori S."/>
            <person name="Arai W."/>
            <person name="Tsubouchi T."/>
            <person name="Morono Y."/>
            <person name="Uchiyama I."/>
            <person name="Ito T."/>
            <person name="Fujiyama A."/>
            <person name="Inagaki F."/>
            <person name="Takami H."/>
        </authorList>
    </citation>
    <scope>NUCLEOTIDE SEQUENCE</scope>
    <source>
        <strain evidence="1">Expedition CK06-06</strain>
    </source>
</reference>
<dbReference type="EMBL" id="BART01025588">
    <property type="protein sequence ID" value="GAH02698.1"/>
    <property type="molecule type" value="Genomic_DNA"/>
</dbReference>
<comment type="caution">
    <text evidence="1">The sequence shown here is derived from an EMBL/GenBank/DDBJ whole genome shotgun (WGS) entry which is preliminary data.</text>
</comment>
<feature type="non-terminal residue" evidence="1">
    <location>
        <position position="61"/>
    </location>
</feature>
<accession>X1E209</accession>